<evidence type="ECO:0000256" key="2">
    <source>
        <dbReference type="SAM" id="Phobius"/>
    </source>
</evidence>
<dbReference type="Proteomes" id="UP000266118">
    <property type="component" value="Chromosome"/>
</dbReference>
<proteinExistence type="predicted"/>
<dbReference type="RefSeq" id="WP_119984427.1">
    <property type="nucleotide sequence ID" value="NZ_CP032489.1"/>
</dbReference>
<keyword evidence="5" id="KW-1185">Reference proteome</keyword>
<feature type="compositionally biased region" description="Polar residues" evidence="1">
    <location>
        <begin position="369"/>
        <end position="380"/>
    </location>
</feature>
<accession>A0A386HLC2</accession>
<feature type="transmembrane region" description="Helical" evidence="2">
    <location>
        <begin position="12"/>
        <end position="31"/>
    </location>
</feature>
<feature type="region of interest" description="Disordered" evidence="1">
    <location>
        <begin position="406"/>
        <end position="429"/>
    </location>
</feature>
<dbReference type="KEGG" id="ark:D6B99_01565"/>
<feature type="compositionally biased region" description="Basic and acidic residues" evidence="1">
    <location>
        <begin position="413"/>
        <end position="428"/>
    </location>
</feature>
<sequence length="716" mass="80252">MNRNKKIKHIYLKFFVSIMFLLIGTNGLLYAQQPAKSIANTPKKDTSSTPLNDIIIIHSDRTIYRKLDDTTALKILSGHVEVKQKSTLFYCDSLMLNPTTRILEAYGHVHINDNDSVNIYADFLRYQGVERKAFLKNNVKLTDSKSTLTTTQLDYDLNTKVAVYTLGGKLINGSSVLTSLGGVYYGDTRDANFTTNVLLVDPQYTIATDTLLYNTYSKIATFTVPTKITSGKYKKIITSDGYYDLINKKSYLGKRPIIIDSSSTLIADEVAADDKSGFGEARGKVIFKDTAQGIVLLCNDLKTNRVQSSFLATVNPVMILKQGADSVFIAADTLYSARYADDSLDQKTAAKDQSVNNPTDTIQVPVPSSHISIKPDSTSQIPDTTVQKKIIPAFKKIGKTFVWAKDSTNGSSENKEQRSSIKDGENHSNKRNLFGLFKRKINEDTHASGAKDSLPNSKKVDRVNVGKRTPSIIDSARDAKLKPAIIDSVALKNQPLGIDMTPSSSVNKKDSIKQEDNKSRFLEAYYNVRIYSDSLQGIGDSLYYSSRDSLFQLFKKPTVWTTSNNQISQISGDTINLYTENNKPHYLKVWRNAIMISQADTLHIDATSEYFNQISGNSIESWFTDGQIDSISAKGNAQLVFYLLDAYNKYIGVDVQSSRNFNFYFKNKALQRAVGLYDVVGKTYPMRQVDHKSIRLNHFDWLDDKRPKSKYELLAH</sequence>
<evidence type="ECO:0000313" key="5">
    <source>
        <dbReference type="Proteomes" id="UP000266118"/>
    </source>
</evidence>
<gene>
    <name evidence="4" type="ORF">D6B99_01565</name>
</gene>
<protein>
    <recommendedName>
        <fullName evidence="3">Organic solvent tolerance-like N-terminal domain-containing protein</fullName>
    </recommendedName>
</protein>
<organism evidence="4 5">
    <name type="scientific">Arachidicoccus soli</name>
    <dbReference type="NCBI Taxonomy" id="2341117"/>
    <lineage>
        <taxon>Bacteria</taxon>
        <taxon>Pseudomonadati</taxon>
        <taxon>Bacteroidota</taxon>
        <taxon>Chitinophagia</taxon>
        <taxon>Chitinophagales</taxon>
        <taxon>Chitinophagaceae</taxon>
        <taxon>Arachidicoccus</taxon>
    </lineage>
</organism>
<evidence type="ECO:0000259" key="3">
    <source>
        <dbReference type="Pfam" id="PF13100"/>
    </source>
</evidence>
<keyword evidence="2" id="KW-1133">Transmembrane helix</keyword>
<reference evidence="4 5" key="1">
    <citation type="submission" date="2018-09" db="EMBL/GenBank/DDBJ databases">
        <title>Arachidicoccus sp. nov., a bacterium isolated from soil.</title>
        <authorList>
            <person name="Weon H.-Y."/>
            <person name="Kwon S.-W."/>
            <person name="Lee S.A."/>
        </authorList>
    </citation>
    <scope>NUCLEOTIDE SEQUENCE [LARGE SCALE GENOMIC DNA]</scope>
    <source>
        <strain evidence="4 5">KIS59-12</strain>
    </source>
</reference>
<feature type="compositionally biased region" description="Polar residues" evidence="1">
    <location>
        <begin position="351"/>
        <end position="362"/>
    </location>
</feature>
<dbReference type="InterPro" id="IPR005653">
    <property type="entry name" value="OstA-like_N"/>
</dbReference>
<feature type="domain" description="Organic solvent tolerance-like N-terminal" evidence="3">
    <location>
        <begin position="53"/>
        <end position="209"/>
    </location>
</feature>
<dbReference type="AlphaFoldDB" id="A0A386HLC2"/>
<evidence type="ECO:0000256" key="1">
    <source>
        <dbReference type="SAM" id="MobiDB-lite"/>
    </source>
</evidence>
<dbReference type="OrthoDB" id="9805931at2"/>
<dbReference type="EMBL" id="CP032489">
    <property type="protein sequence ID" value="AYD46419.1"/>
    <property type="molecule type" value="Genomic_DNA"/>
</dbReference>
<keyword evidence="2" id="KW-0812">Transmembrane</keyword>
<name>A0A386HLC2_9BACT</name>
<evidence type="ECO:0000313" key="4">
    <source>
        <dbReference type="EMBL" id="AYD46419.1"/>
    </source>
</evidence>
<dbReference type="Pfam" id="PF13100">
    <property type="entry name" value="OstA_2"/>
    <property type="match status" value="1"/>
</dbReference>
<feature type="region of interest" description="Disordered" evidence="1">
    <location>
        <begin position="348"/>
        <end position="380"/>
    </location>
</feature>
<dbReference type="Gene3D" id="2.60.450.10">
    <property type="entry name" value="Lipopolysaccharide (LPS) transport protein A like domain"/>
    <property type="match status" value="1"/>
</dbReference>
<keyword evidence="2" id="KW-0472">Membrane</keyword>